<accession>A0A395X6D6</accession>
<name>A0A395X6D6_9FIRM</name>
<evidence type="ECO:0000313" key="5">
    <source>
        <dbReference type="EMBL" id="RHE70935.1"/>
    </source>
</evidence>
<dbReference type="EMBL" id="QRZI01000011">
    <property type="protein sequence ID" value="RGV61950.1"/>
    <property type="molecule type" value="Genomic_DNA"/>
</dbReference>
<protein>
    <submittedName>
        <fullName evidence="4">Uncharacterized protein</fullName>
    </submittedName>
</protein>
<evidence type="ECO:0000313" key="3">
    <source>
        <dbReference type="EMBL" id="RGS68586.1"/>
    </source>
</evidence>
<reference evidence="7 8" key="1">
    <citation type="submission" date="2018-08" db="EMBL/GenBank/DDBJ databases">
        <title>A genome reference for cultivated species of the human gut microbiota.</title>
        <authorList>
            <person name="Zou Y."/>
            <person name="Xue W."/>
            <person name="Luo G."/>
        </authorList>
    </citation>
    <scope>NUCLEOTIDE SEQUENCE [LARGE SCALE GENOMIC DNA]</scope>
    <source>
        <strain evidence="4 8">AF14-23</strain>
        <strain evidence="3 11">AF21-24</strain>
        <strain evidence="2 9">AF29-2BH</strain>
        <strain evidence="6 12">AF37-6AC</strain>
        <strain evidence="5 10">AM27-32LB</strain>
        <strain evidence="1 7">OM03-6</strain>
    </source>
</reference>
<gene>
    <name evidence="6" type="ORF">DW021_07550</name>
    <name evidence="5" type="ORF">DW723_14605</name>
    <name evidence="4" type="ORF">DWW07_14550</name>
    <name evidence="3" type="ORF">DWX77_15970</name>
    <name evidence="2" type="ORF">DWZ12_13605</name>
    <name evidence="1" type="ORF">DXB38_06455</name>
</gene>
<evidence type="ECO:0000313" key="6">
    <source>
        <dbReference type="EMBL" id="RHL48520.1"/>
    </source>
</evidence>
<dbReference type="Proteomes" id="UP000283928">
    <property type="component" value="Unassembled WGS sequence"/>
</dbReference>
<evidence type="ECO:0000313" key="4">
    <source>
        <dbReference type="EMBL" id="RGV61950.1"/>
    </source>
</evidence>
<evidence type="ECO:0000313" key="1">
    <source>
        <dbReference type="EMBL" id="RGN88148.1"/>
    </source>
</evidence>
<dbReference type="RefSeq" id="WP_005426805.1">
    <property type="nucleotide sequence ID" value="NZ_JAAILP010000011.1"/>
</dbReference>
<comment type="caution">
    <text evidence="4">The sequence shown here is derived from an EMBL/GenBank/DDBJ whole genome shotgun (WGS) entry which is preliminary data.</text>
</comment>
<evidence type="ECO:0000313" key="2">
    <source>
        <dbReference type="EMBL" id="RGQ03052.1"/>
    </source>
</evidence>
<dbReference type="EMBL" id="QRSS01000020">
    <property type="protein sequence ID" value="RGQ03052.1"/>
    <property type="molecule type" value="Genomic_DNA"/>
</dbReference>
<evidence type="ECO:0000313" key="8">
    <source>
        <dbReference type="Proteomes" id="UP000265828"/>
    </source>
</evidence>
<dbReference type="Proteomes" id="UP000285897">
    <property type="component" value="Unassembled WGS sequence"/>
</dbReference>
<dbReference type="AlphaFoldDB" id="A0A395X6D6"/>
<organism evidence="4 8">
    <name type="scientific">Blautia obeum</name>
    <dbReference type="NCBI Taxonomy" id="40520"/>
    <lineage>
        <taxon>Bacteria</taxon>
        <taxon>Bacillati</taxon>
        <taxon>Bacillota</taxon>
        <taxon>Clostridia</taxon>
        <taxon>Lachnospirales</taxon>
        <taxon>Lachnospiraceae</taxon>
        <taxon>Blautia</taxon>
    </lineage>
</organism>
<dbReference type="GeneID" id="79803371"/>
<dbReference type="Proteomes" id="UP000283585">
    <property type="component" value="Unassembled WGS sequence"/>
</dbReference>
<evidence type="ECO:0000313" key="11">
    <source>
        <dbReference type="Proteomes" id="UP000284242"/>
    </source>
</evidence>
<evidence type="ECO:0000313" key="12">
    <source>
        <dbReference type="Proteomes" id="UP000285897"/>
    </source>
</evidence>
<evidence type="ECO:0000313" key="10">
    <source>
        <dbReference type="Proteomes" id="UP000283928"/>
    </source>
</evidence>
<dbReference type="EMBL" id="QRVV01000102">
    <property type="protein sequence ID" value="RGS68586.1"/>
    <property type="molecule type" value="Genomic_DNA"/>
</dbReference>
<sequence>MNYENYPYDIFNPMYLKNTYVQQLENWRNVEQQKNICDMVKAISDYCEAARKVAPDYQRMATDACMMEIVRQMLIDKQVK</sequence>
<dbReference type="Proteomes" id="UP000265828">
    <property type="component" value="Unassembled WGS sequence"/>
</dbReference>
<dbReference type="Proteomes" id="UP000284242">
    <property type="component" value="Unassembled WGS sequence"/>
</dbReference>
<dbReference type="EMBL" id="QSUZ01000006">
    <property type="protein sequence ID" value="RGN88148.1"/>
    <property type="molecule type" value="Genomic_DNA"/>
</dbReference>
<evidence type="ECO:0000313" key="9">
    <source>
        <dbReference type="Proteomes" id="UP000283585"/>
    </source>
</evidence>
<dbReference type="EMBL" id="QSKO01000027">
    <property type="protein sequence ID" value="RHE70935.1"/>
    <property type="molecule type" value="Genomic_DNA"/>
</dbReference>
<dbReference type="Proteomes" id="UP000261105">
    <property type="component" value="Unassembled WGS sequence"/>
</dbReference>
<proteinExistence type="predicted"/>
<dbReference type="EMBL" id="QROS01000004">
    <property type="protein sequence ID" value="RHL48520.1"/>
    <property type="molecule type" value="Genomic_DNA"/>
</dbReference>
<evidence type="ECO:0000313" key="7">
    <source>
        <dbReference type="Proteomes" id="UP000261105"/>
    </source>
</evidence>